<dbReference type="Pfam" id="PF00704">
    <property type="entry name" value="Glyco_hydro_18"/>
    <property type="match status" value="1"/>
</dbReference>
<dbReference type="PANTHER" id="PTHR11177">
    <property type="entry name" value="CHITINASE"/>
    <property type="match status" value="1"/>
</dbReference>
<dbReference type="Gene3D" id="3.10.50.10">
    <property type="match status" value="1"/>
</dbReference>
<accession>A0A2U1JBJ6</accession>
<protein>
    <recommendedName>
        <fullName evidence="1">GH18 domain-containing protein</fullName>
    </recommendedName>
</protein>
<dbReference type="PANTHER" id="PTHR11177:SF317">
    <property type="entry name" value="CHITINASE 12-RELATED"/>
    <property type="match status" value="1"/>
</dbReference>
<dbReference type="AlphaFoldDB" id="A0A2U1JBJ6"/>
<keyword evidence="3" id="KW-1185">Reference proteome</keyword>
<dbReference type="InterPro" id="IPR050314">
    <property type="entry name" value="Glycosyl_Hydrlase_18"/>
</dbReference>
<dbReference type="InterPro" id="IPR029070">
    <property type="entry name" value="Chitinase_insertion_sf"/>
</dbReference>
<dbReference type="Gene3D" id="3.20.20.80">
    <property type="entry name" value="Glycosidases"/>
    <property type="match status" value="1"/>
</dbReference>
<dbReference type="InterPro" id="IPR017853">
    <property type="entry name" value="GH"/>
</dbReference>
<evidence type="ECO:0000313" key="2">
    <source>
        <dbReference type="EMBL" id="PWA02482.1"/>
    </source>
</evidence>
<dbReference type="SUPFAM" id="SSF51445">
    <property type="entry name" value="(Trans)glycosidases"/>
    <property type="match status" value="1"/>
</dbReference>
<reference evidence="2 3" key="1">
    <citation type="journal article" date="2018" name="MBio">
        <title>Comparative Genomics Reveals the Core Gene Toolbox for the Fungus-Insect Symbiosis.</title>
        <authorList>
            <person name="Wang Y."/>
            <person name="Stata M."/>
            <person name="Wang W."/>
            <person name="Stajich J.E."/>
            <person name="White M.M."/>
            <person name="Moncalvo J.M."/>
        </authorList>
    </citation>
    <scope>NUCLEOTIDE SEQUENCE [LARGE SCALE GENOMIC DNA]</scope>
    <source>
        <strain evidence="2 3">AUS-126-30</strain>
    </source>
</reference>
<dbReference type="SMART" id="SM00636">
    <property type="entry name" value="Glyco_18"/>
    <property type="match status" value="1"/>
</dbReference>
<evidence type="ECO:0000259" key="1">
    <source>
        <dbReference type="PROSITE" id="PS51910"/>
    </source>
</evidence>
<organism evidence="2 3">
    <name type="scientific">Smittium angustum</name>
    <dbReference type="NCBI Taxonomy" id="133377"/>
    <lineage>
        <taxon>Eukaryota</taxon>
        <taxon>Fungi</taxon>
        <taxon>Fungi incertae sedis</taxon>
        <taxon>Zoopagomycota</taxon>
        <taxon>Kickxellomycotina</taxon>
        <taxon>Harpellomycetes</taxon>
        <taxon>Harpellales</taxon>
        <taxon>Legeriomycetaceae</taxon>
        <taxon>Smittium</taxon>
    </lineage>
</organism>
<dbReference type="PROSITE" id="PS51910">
    <property type="entry name" value="GH18_2"/>
    <property type="match status" value="1"/>
</dbReference>
<dbReference type="InterPro" id="IPR001223">
    <property type="entry name" value="Glyco_hydro18_cat"/>
</dbReference>
<dbReference type="EMBL" id="MBFU01000073">
    <property type="protein sequence ID" value="PWA02482.1"/>
    <property type="molecule type" value="Genomic_DNA"/>
</dbReference>
<dbReference type="SUPFAM" id="SSF54556">
    <property type="entry name" value="Chitinase insertion domain"/>
    <property type="match status" value="1"/>
</dbReference>
<gene>
    <name evidence="2" type="ORF">BB558_001344</name>
</gene>
<dbReference type="GO" id="GO:0008061">
    <property type="term" value="F:chitin binding"/>
    <property type="evidence" value="ECO:0007669"/>
    <property type="project" value="InterPro"/>
</dbReference>
<proteinExistence type="predicted"/>
<dbReference type="Proteomes" id="UP000245591">
    <property type="component" value="Unassembled WGS sequence"/>
</dbReference>
<comment type="caution">
    <text evidence="2">The sequence shown here is derived from an EMBL/GenBank/DDBJ whole genome shotgun (WGS) entry which is preliminary data.</text>
</comment>
<name>A0A2U1JBJ6_SMIAN</name>
<dbReference type="CDD" id="cd06548">
    <property type="entry name" value="GH18_chitinase"/>
    <property type="match status" value="1"/>
</dbReference>
<dbReference type="InterPro" id="IPR011583">
    <property type="entry name" value="Chitinase_II/V-like_cat"/>
</dbReference>
<feature type="domain" description="GH18" evidence="1">
    <location>
        <begin position="11"/>
        <end position="399"/>
    </location>
</feature>
<evidence type="ECO:0000313" key="3">
    <source>
        <dbReference type="Proteomes" id="UP000245591"/>
    </source>
</evidence>
<sequence length="400" mass="45705">MATALSLFNGFKSIGYFTSWSIYKNYTPDMIPGENLTHLYYAFANITDGEIAIGDSYADIEKQFDGKNNAFNGIHGNFGYLNSENGDFRKKYSHIKTMIAVGGWSWSKDFSIVARTVESRKKFTDSVVEFVTKYNFDGIEIDWEYPVSGGEPGNSYHEDDGKNFVKLVRLLSYKFKKYAYEKQICKRYQIGVAVSASKYTADNTDIKKLSKYVDIINIMAYDFSGSWLSETRYHANLYEDINNISEISANSSLHYYLEKVQDKKKLVLGCPFHARSFSSLKIVANDTSNGFNVQFNDVPNEDDIPEVQEGGAISYKDLYEYTLEGNSKEFESYYDNSAKAPYLYSKKNKMWVSYENNVSLKAKLDYIKQMDIGGVMVWELSQDYNNSLISEIGLAMKQAK</sequence>
<dbReference type="GO" id="GO:0005975">
    <property type="term" value="P:carbohydrate metabolic process"/>
    <property type="evidence" value="ECO:0007669"/>
    <property type="project" value="InterPro"/>
</dbReference>